<evidence type="ECO:0000256" key="5">
    <source>
        <dbReference type="ARBA" id="ARBA00022490"/>
    </source>
</evidence>
<comment type="similarity">
    <text evidence="3">Belongs to the ribonuclease III family.</text>
</comment>
<protein>
    <recommendedName>
        <fullName evidence="15">Ribonuclease 3</fullName>
        <ecNumber evidence="15">3.1.26.3</ecNumber>
    </recommendedName>
    <alternativeName>
        <fullName evidence="15">Ribonuclease III</fullName>
        <shortName evidence="15">RNase III</shortName>
    </alternativeName>
</protein>
<feature type="domain" description="RNase III" evidence="18">
    <location>
        <begin position="20"/>
        <end position="140"/>
    </location>
</feature>
<dbReference type="Gene3D" id="3.30.160.20">
    <property type="match status" value="1"/>
</dbReference>
<comment type="caution">
    <text evidence="19">The sequence shown here is derived from an EMBL/GenBank/DDBJ whole genome shotgun (WGS) entry which is preliminary data.</text>
</comment>
<sequence length="334" mass="35378">MSNDKRRRASVGHLEAAFGVSLEPELLQRALTHRSYAYENGGLPTNERLEFLGDSVLGVVITTALFHNHPDLPEGQLAKLRASVVNMRALADVARGLGPDGLGAYLLLGKGEETTGGRDKASILADTLEALLGAIYLQYGLDTTGIVIHRLFDPLMAESAGRGAALDWKTSLQELTAALGLGVPEYRIEGTGPDHLKTFTAWVVVAGIRYGGAEGRSKKEAEQRAAEAAWRTLAEQNGQNGDDGQDGRVGDDGQDGRVGDGGQGGRVGDEGQAGRTGDDRQDQPTARDDSADRDEPFGPLERAERAAQAEQADHLAQALPAGGADGHETGRRRA</sequence>
<feature type="binding site" evidence="15">
    <location>
        <position position="126"/>
    </location>
    <ligand>
        <name>Mg(2+)</name>
        <dbReference type="ChEBI" id="CHEBI:18420"/>
    </ligand>
</feature>
<feature type="active site" evidence="15">
    <location>
        <position position="54"/>
    </location>
</feature>
<evidence type="ECO:0000313" key="19">
    <source>
        <dbReference type="EMBL" id="RAO26233.1"/>
    </source>
</evidence>
<dbReference type="CDD" id="cd10845">
    <property type="entry name" value="DSRM_RNAse_III_family"/>
    <property type="match status" value="1"/>
</dbReference>
<evidence type="ECO:0000259" key="17">
    <source>
        <dbReference type="PROSITE" id="PS50137"/>
    </source>
</evidence>
<keyword evidence="15" id="KW-0699">rRNA-binding</keyword>
<keyword evidence="12 15" id="KW-0378">Hydrolase</keyword>
<comment type="catalytic activity">
    <reaction evidence="1 15">
        <text>Endonucleolytic cleavage to 5'-phosphomonoester.</text>
        <dbReference type="EC" id="3.1.26.3"/>
    </reaction>
</comment>
<dbReference type="NCBIfam" id="TIGR02191">
    <property type="entry name" value="RNaseIII"/>
    <property type="match status" value="1"/>
</dbReference>
<dbReference type="Gene3D" id="1.10.1520.10">
    <property type="entry name" value="Ribonuclease III domain"/>
    <property type="match status" value="1"/>
</dbReference>
<evidence type="ECO:0000256" key="12">
    <source>
        <dbReference type="ARBA" id="ARBA00022801"/>
    </source>
</evidence>
<dbReference type="PANTHER" id="PTHR11207:SF0">
    <property type="entry name" value="RIBONUCLEASE 3"/>
    <property type="match status" value="1"/>
</dbReference>
<feature type="region of interest" description="Disordered" evidence="16">
    <location>
        <begin position="235"/>
        <end position="334"/>
    </location>
</feature>
<evidence type="ECO:0000256" key="6">
    <source>
        <dbReference type="ARBA" id="ARBA00022552"/>
    </source>
</evidence>
<dbReference type="InterPro" id="IPR036389">
    <property type="entry name" value="RNase_III_sf"/>
</dbReference>
<dbReference type="GO" id="GO:0006397">
    <property type="term" value="P:mRNA processing"/>
    <property type="evidence" value="ECO:0007669"/>
    <property type="project" value="UniProtKB-UniRule"/>
</dbReference>
<evidence type="ECO:0000313" key="20">
    <source>
        <dbReference type="Proteomes" id="UP000249419"/>
    </source>
</evidence>
<dbReference type="GO" id="GO:0005737">
    <property type="term" value="C:cytoplasm"/>
    <property type="evidence" value="ECO:0007669"/>
    <property type="project" value="UniProtKB-SubCell"/>
</dbReference>
<dbReference type="GO" id="GO:0046872">
    <property type="term" value="F:metal ion binding"/>
    <property type="evidence" value="ECO:0007669"/>
    <property type="project" value="UniProtKB-KW"/>
</dbReference>
<dbReference type="SMART" id="SM00535">
    <property type="entry name" value="RIBOc"/>
    <property type="match status" value="1"/>
</dbReference>
<dbReference type="GO" id="GO:0003725">
    <property type="term" value="F:double-stranded RNA binding"/>
    <property type="evidence" value="ECO:0007669"/>
    <property type="project" value="TreeGrafter"/>
</dbReference>
<dbReference type="CDD" id="cd00593">
    <property type="entry name" value="RIBOc"/>
    <property type="match status" value="1"/>
</dbReference>
<proteinExistence type="inferred from homology"/>
<evidence type="ECO:0000256" key="2">
    <source>
        <dbReference type="ARBA" id="ARBA00004496"/>
    </source>
</evidence>
<dbReference type="PROSITE" id="PS50137">
    <property type="entry name" value="DS_RBD"/>
    <property type="match status" value="1"/>
</dbReference>
<dbReference type="SMART" id="SM00358">
    <property type="entry name" value="DSRM"/>
    <property type="match status" value="1"/>
</dbReference>
<keyword evidence="9 15" id="KW-0540">Nuclease</keyword>
<keyword evidence="5 15" id="KW-0963">Cytoplasm</keyword>
<dbReference type="GO" id="GO:0004525">
    <property type="term" value="F:ribonuclease III activity"/>
    <property type="evidence" value="ECO:0007669"/>
    <property type="project" value="UniProtKB-UniRule"/>
</dbReference>
<dbReference type="Proteomes" id="UP000249419">
    <property type="component" value="Unassembled WGS sequence"/>
</dbReference>
<dbReference type="InterPro" id="IPR014720">
    <property type="entry name" value="dsRBD_dom"/>
</dbReference>
<keyword evidence="14 15" id="KW-0694">RNA-binding</keyword>
<keyword evidence="6 15" id="KW-0698">rRNA processing</keyword>
<feature type="binding site" evidence="15">
    <location>
        <position position="50"/>
    </location>
    <ligand>
        <name>Mg(2+)</name>
        <dbReference type="ChEBI" id="CHEBI:18420"/>
    </ligand>
</feature>
<dbReference type="PROSITE" id="PS50142">
    <property type="entry name" value="RNASE_3_2"/>
    <property type="match status" value="1"/>
</dbReference>
<evidence type="ECO:0000256" key="11">
    <source>
        <dbReference type="ARBA" id="ARBA00022759"/>
    </source>
</evidence>
<comment type="function">
    <text evidence="15">Digests double-stranded RNA. Involved in the processing of primary rRNA transcript to yield the immediate precursors to the large and small rRNAs (23S and 16S). Processes some mRNAs, and tRNAs when they are encoded in the rRNA operon. Processes pre-crRNA and tracrRNA of type II CRISPR loci if present in the organism.</text>
</comment>
<dbReference type="InterPro" id="IPR000999">
    <property type="entry name" value="RNase_III_dom"/>
</dbReference>
<name>A0A328NJ30_9ACTN</name>
<feature type="compositionally biased region" description="Basic and acidic residues" evidence="16">
    <location>
        <begin position="276"/>
        <end position="313"/>
    </location>
</feature>
<dbReference type="FunFam" id="3.30.160.20:FF:000003">
    <property type="entry name" value="Ribonuclease 3"/>
    <property type="match status" value="1"/>
</dbReference>
<keyword evidence="11 15" id="KW-0255">Endonuclease</keyword>
<dbReference type="SUPFAM" id="SSF54768">
    <property type="entry name" value="dsRNA-binding domain-like"/>
    <property type="match status" value="1"/>
</dbReference>
<dbReference type="Pfam" id="PF14622">
    <property type="entry name" value="Ribonucleas_3_3"/>
    <property type="match status" value="1"/>
</dbReference>
<keyword evidence="8 15" id="KW-0819">tRNA processing</keyword>
<evidence type="ECO:0000256" key="15">
    <source>
        <dbReference type="HAMAP-Rule" id="MF_00104"/>
    </source>
</evidence>
<feature type="active site" evidence="15">
    <location>
        <position position="129"/>
    </location>
</feature>
<evidence type="ECO:0000256" key="16">
    <source>
        <dbReference type="SAM" id="MobiDB-lite"/>
    </source>
</evidence>
<dbReference type="GO" id="GO:0006364">
    <property type="term" value="P:rRNA processing"/>
    <property type="evidence" value="ECO:0007669"/>
    <property type="project" value="UniProtKB-UniRule"/>
</dbReference>
<evidence type="ECO:0000256" key="14">
    <source>
        <dbReference type="ARBA" id="ARBA00022884"/>
    </source>
</evidence>
<dbReference type="HAMAP" id="MF_00104">
    <property type="entry name" value="RNase_III"/>
    <property type="match status" value="1"/>
</dbReference>
<reference evidence="19 20" key="1">
    <citation type="submission" date="2018-03" db="EMBL/GenBank/DDBJ databases">
        <title>Defining the species Micromonospora saelicesensis and Micromonospora noduli under the framework of genomics.</title>
        <authorList>
            <person name="Riesco R."/>
            <person name="Trujillo M.E."/>
        </authorList>
    </citation>
    <scope>NUCLEOTIDE SEQUENCE [LARGE SCALE GENOMIC DNA]</scope>
    <source>
        <strain evidence="19 20">PSN13</strain>
    </source>
</reference>
<comment type="subunit">
    <text evidence="4 15">Homodimer.</text>
</comment>
<dbReference type="FunFam" id="1.10.1520.10:FF:000001">
    <property type="entry name" value="Ribonuclease 3"/>
    <property type="match status" value="1"/>
</dbReference>
<keyword evidence="10 15" id="KW-0479">Metal-binding</keyword>
<dbReference type="GO" id="GO:0019843">
    <property type="term" value="F:rRNA binding"/>
    <property type="evidence" value="ECO:0007669"/>
    <property type="project" value="UniProtKB-KW"/>
</dbReference>
<gene>
    <name evidence="15" type="primary">rnc</name>
    <name evidence="19" type="ORF">PSN13_06254</name>
</gene>
<evidence type="ECO:0000256" key="7">
    <source>
        <dbReference type="ARBA" id="ARBA00022664"/>
    </source>
</evidence>
<keyword evidence="13 15" id="KW-0460">Magnesium</keyword>
<dbReference type="GO" id="GO:0008033">
    <property type="term" value="P:tRNA processing"/>
    <property type="evidence" value="ECO:0007669"/>
    <property type="project" value="UniProtKB-KW"/>
</dbReference>
<dbReference type="EMBL" id="PYAG01000041">
    <property type="protein sequence ID" value="RAO26233.1"/>
    <property type="molecule type" value="Genomic_DNA"/>
</dbReference>
<dbReference type="GO" id="GO:0010468">
    <property type="term" value="P:regulation of gene expression"/>
    <property type="evidence" value="ECO:0007669"/>
    <property type="project" value="TreeGrafter"/>
</dbReference>
<dbReference type="EC" id="3.1.26.3" evidence="15"/>
<evidence type="ECO:0000256" key="9">
    <source>
        <dbReference type="ARBA" id="ARBA00022722"/>
    </source>
</evidence>
<evidence type="ECO:0000256" key="1">
    <source>
        <dbReference type="ARBA" id="ARBA00000109"/>
    </source>
</evidence>
<keyword evidence="7 15" id="KW-0507">mRNA processing</keyword>
<evidence type="ECO:0000256" key="10">
    <source>
        <dbReference type="ARBA" id="ARBA00022723"/>
    </source>
</evidence>
<dbReference type="AlphaFoldDB" id="A0A328NJ30"/>
<comment type="cofactor">
    <cofactor evidence="15">
        <name>Mg(2+)</name>
        <dbReference type="ChEBI" id="CHEBI:18420"/>
    </cofactor>
</comment>
<evidence type="ECO:0000256" key="8">
    <source>
        <dbReference type="ARBA" id="ARBA00022694"/>
    </source>
</evidence>
<evidence type="ECO:0000256" key="3">
    <source>
        <dbReference type="ARBA" id="ARBA00010183"/>
    </source>
</evidence>
<feature type="domain" description="DRBM" evidence="17">
    <location>
        <begin position="167"/>
        <end position="235"/>
    </location>
</feature>
<dbReference type="PANTHER" id="PTHR11207">
    <property type="entry name" value="RIBONUCLEASE III"/>
    <property type="match status" value="1"/>
</dbReference>
<comment type="subcellular location">
    <subcellularLocation>
        <location evidence="2 15">Cytoplasm</location>
    </subcellularLocation>
</comment>
<evidence type="ECO:0000256" key="4">
    <source>
        <dbReference type="ARBA" id="ARBA00011738"/>
    </source>
</evidence>
<dbReference type="PROSITE" id="PS00517">
    <property type="entry name" value="RNASE_3_1"/>
    <property type="match status" value="1"/>
</dbReference>
<evidence type="ECO:0000256" key="13">
    <source>
        <dbReference type="ARBA" id="ARBA00022842"/>
    </source>
</evidence>
<feature type="binding site" evidence="15">
    <location>
        <position position="129"/>
    </location>
    <ligand>
        <name>Mg(2+)</name>
        <dbReference type="ChEBI" id="CHEBI:18420"/>
    </ligand>
</feature>
<dbReference type="InterPro" id="IPR011907">
    <property type="entry name" value="RNase_III"/>
</dbReference>
<feature type="compositionally biased region" description="Basic and acidic residues" evidence="16">
    <location>
        <begin position="325"/>
        <end position="334"/>
    </location>
</feature>
<evidence type="ECO:0000259" key="18">
    <source>
        <dbReference type="PROSITE" id="PS50142"/>
    </source>
</evidence>
<dbReference type="SUPFAM" id="SSF69065">
    <property type="entry name" value="RNase III domain-like"/>
    <property type="match status" value="1"/>
</dbReference>
<dbReference type="GO" id="GO:0042802">
    <property type="term" value="F:identical protein binding"/>
    <property type="evidence" value="ECO:0007669"/>
    <property type="project" value="UniProtKB-ARBA"/>
</dbReference>
<organism evidence="19 20">
    <name type="scientific">Micromonospora saelicesensis</name>
    <dbReference type="NCBI Taxonomy" id="285676"/>
    <lineage>
        <taxon>Bacteria</taxon>
        <taxon>Bacillati</taxon>
        <taxon>Actinomycetota</taxon>
        <taxon>Actinomycetes</taxon>
        <taxon>Micromonosporales</taxon>
        <taxon>Micromonosporaceae</taxon>
        <taxon>Micromonospora</taxon>
    </lineage>
</organism>
<feature type="compositionally biased region" description="Basic and acidic residues" evidence="16">
    <location>
        <begin position="245"/>
        <end position="258"/>
    </location>
</feature>
<dbReference type="Pfam" id="PF00035">
    <property type="entry name" value="dsrm"/>
    <property type="match status" value="1"/>
</dbReference>
<accession>A0A328NJ30</accession>